<evidence type="ECO:0000256" key="4">
    <source>
        <dbReference type="ARBA" id="ARBA00012583"/>
    </source>
</evidence>
<keyword evidence="17" id="KW-1185">Reference proteome</keyword>
<comment type="pathway">
    <text evidence="2">Protein modification; protein glycosylation.</text>
</comment>
<dbReference type="AlphaFoldDB" id="A0A9N9R9N4"/>
<feature type="domain" description="Glycosyltransferase 2-like" evidence="15">
    <location>
        <begin position="72"/>
        <end position="186"/>
    </location>
</feature>
<dbReference type="EMBL" id="OU893335">
    <property type="protein sequence ID" value="CAG9792194.1"/>
    <property type="molecule type" value="Genomic_DNA"/>
</dbReference>
<keyword evidence="9" id="KW-0735">Signal-anchor</keyword>
<gene>
    <name evidence="16" type="ORF">DIATSA_LOCUS9746</name>
</gene>
<evidence type="ECO:0000313" key="17">
    <source>
        <dbReference type="Proteomes" id="UP001153714"/>
    </source>
</evidence>
<reference evidence="16" key="1">
    <citation type="submission" date="2021-12" db="EMBL/GenBank/DDBJ databases">
        <authorList>
            <person name="King R."/>
        </authorList>
    </citation>
    <scope>NUCLEOTIDE SEQUENCE</scope>
</reference>
<evidence type="ECO:0000256" key="11">
    <source>
        <dbReference type="ARBA" id="ARBA00023136"/>
    </source>
</evidence>
<evidence type="ECO:0000256" key="7">
    <source>
        <dbReference type="ARBA" id="ARBA00022692"/>
    </source>
</evidence>
<dbReference type="PANTHER" id="PTHR10859:SF91">
    <property type="entry name" value="DOLICHYL-PHOSPHATE BETA-GLUCOSYLTRANSFERASE"/>
    <property type="match status" value="1"/>
</dbReference>
<evidence type="ECO:0000256" key="2">
    <source>
        <dbReference type="ARBA" id="ARBA00004922"/>
    </source>
</evidence>
<feature type="transmembrane region" description="Helical" evidence="14">
    <location>
        <begin position="12"/>
        <end position="32"/>
    </location>
</feature>
<dbReference type="SUPFAM" id="SSF53448">
    <property type="entry name" value="Nucleotide-diphospho-sugar transferases"/>
    <property type="match status" value="1"/>
</dbReference>
<evidence type="ECO:0000256" key="10">
    <source>
        <dbReference type="ARBA" id="ARBA00022989"/>
    </source>
</evidence>
<evidence type="ECO:0000256" key="12">
    <source>
        <dbReference type="ARBA" id="ARBA00045097"/>
    </source>
</evidence>
<dbReference type="InterPro" id="IPR029044">
    <property type="entry name" value="Nucleotide-diphossugar_trans"/>
</dbReference>
<protein>
    <recommendedName>
        <fullName evidence="13">Dolichyl-phosphate beta-glucosyltransferase</fullName>
        <ecNumber evidence="4">2.4.1.117</ecNumber>
    </recommendedName>
</protein>
<feature type="transmembrane region" description="Helical" evidence="14">
    <location>
        <begin position="223"/>
        <end position="240"/>
    </location>
</feature>
<evidence type="ECO:0000256" key="1">
    <source>
        <dbReference type="ARBA" id="ARBA00004389"/>
    </source>
</evidence>
<accession>A0A9N9R9N4</accession>
<reference evidence="16" key="2">
    <citation type="submission" date="2022-10" db="EMBL/GenBank/DDBJ databases">
        <authorList>
            <consortium name="ENA_rothamsted_submissions"/>
            <consortium name="culmorum"/>
            <person name="King R."/>
        </authorList>
    </citation>
    <scope>NUCLEOTIDE SEQUENCE</scope>
</reference>
<evidence type="ECO:0000256" key="13">
    <source>
        <dbReference type="ARBA" id="ARBA00070518"/>
    </source>
</evidence>
<keyword evidence="7 14" id="KW-0812">Transmembrane</keyword>
<comment type="subcellular location">
    <subcellularLocation>
        <location evidence="1">Endoplasmic reticulum membrane</location>
        <topology evidence="1">Single-pass membrane protein</topology>
    </subcellularLocation>
</comment>
<dbReference type="Proteomes" id="UP001153714">
    <property type="component" value="Chromosome 4"/>
</dbReference>
<comment type="catalytic activity">
    <reaction evidence="12">
        <text>a di-trans,poly-cis-dolichyl phosphate + UDP-alpha-D-glucose = a di-trans,poly-cis-dolichyl beta-D-glucosyl phosphate + UDP</text>
        <dbReference type="Rhea" id="RHEA:15401"/>
        <dbReference type="Rhea" id="RHEA-COMP:19498"/>
        <dbReference type="Rhea" id="RHEA-COMP:19502"/>
        <dbReference type="ChEBI" id="CHEBI:57525"/>
        <dbReference type="ChEBI" id="CHEBI:57683"/>
        <dbReference type="ChEBI" id="CHEBI:58223"/>
        <dbReference type="ChEBI" id="CHEBI:58885"/>
        <dbReference type="EC" id="2.4.1.117"/>
    </reaction>
    <physiologicalReaction direction="left-to-right" evidence="12">
        <dbReference type="Rhea" id="RHEA:15402"/>
    </physiologicalReaction>
</comment>
<organism evidence="16 17">
    <name type="scientific">Diatraea saccharalis</name>
    <name type="common">sugarcane borer</name>
    <dbReference type="NCBI Taxonomy" id="40085"/>
    <lineage>
        <taxon>Eukaryota</taxon>
        <taxon>Metazoa</taxon>
        <taxon>Ecdysozoa</taxon>
        <taxon>Arthropoda</taxon>
        <taxon>Hexapoda</taxon>
        <taxon>Insecta</taxon>
        <taxon>Pterygota</taxon>
        <taxon>Neoptera</taxon>
        <taxon>Endopterygota</taxon>
        <taxon>Lepidoptera</taxon>
        <taxon>Glossata</taxon>
        <taxon>Ditrysia</taxon>
        <taxon>Pyraloidea</taxon>
        <taxon>Crambidae</taxon>
        <taxon>Crambinae</taxon>
        <taxon>Diatraea</taxon>
    </lineage>
</organism>
<keyword evidence="10 14" id="KW-1133">Transmembrane helix</keyword>
<evidence type="ECO:0000256" key="5">
    <source>
        <dbReference type="ARBA" id="ARBA00022676"/>
    </source>
</evidence>
<dbReference type="CDD" id="cd04188">
    <property type="entry name" value="DPG_synthase"/>
    <property type="match status" value="1"/>
</dbReference>
<evidence type="ECO:0000259" key="15">
    <source>
        <dbReference type="Pfam" id="PF00535"/>
    </source>
</evidence>
<keyword evidence="8" id="KW-0256">Endoplasmic reticulum</keyword>
<dbReference type="EC" id="2.4.1.117" evidence="4"/>
<keyword evidence="11 14" id="KW-0472">Membrane</keyword>
<sequence>MMEMLYLFCSIIFQALLVGIFFLMMISVVIYLTTNPYAAIERFQDEEFYKVPQTKAKIKFPSIDDPQSINLSIIVPAYNEEERLPAMLDESIQFLENRSRLYPTYKYEIIIVSDGSKDKTVNVAESYVEKFGTEKIRCLELIKNRGKGGAVQLGVQSSRGSLILFADADGASKFEDLKKLEGALEEMVKYDIFKEPSEIENCCAIAIGSRAHLEKESLAKRSIFRNILMFGFHFLVWLFTVKGIKDTQCGFKLFTRSSARICFKNLHVNRWAFDVELLYIAQKLNIPISEIPVRWTEIDGSKVTPVLSWIQMGWDLGLIWLKYTIGAWKIKSDKTN</sequence>
<keyword evidence="5" id="KW-0328">Glycosyltransferase</keyword>
<dbReference type="GO" id="GO:0004581">
    <property type="term" value="F:dolichyl-phosphate beta-glucosyltransferase activity"/>
    <property type="evidence" value="ECO:0007669"/>
    <property type="project" value="UniProtKB-EC"/>
</dbReference>
<dbReference type="PANTHER" id="PTHR10859">
    <property type="entry name" value="GLYCOSYL TRANSFERASE"/>
    <property type="match status" value="1"/>
</dbReference>
<comment type="similarity">
    <text evidence="3">Belongs to the glycosyltransferase 2 family.</text>
</comment>
<evidence type="ECO:0000256" key="8">
    <source>
        <dbReference type="ARBA" id="ARBA00022824"/>
    </source>
</evidence>
<dbReference type="Pfam" id="PF00535">
    <property type="entry name" value="Glycos_transf_2"/>
    <property type="match status" value="1"/>
</dbReference>
<keyword evidence="6" id="KW-0808">Transferase</keyword>
<evidence type="ECO:0000256" key="6">
    <source>
        <dbReference type="ARBA" id="ARBA00022679"/>
    </source>
</evidence>
<dbReference type="GO" id="GO:0005789">
    <property type="term" value="C:endoplasmic reticulum membrane"/>
    <property type="evidence" value="ECO:0007669"/>
    <property type="project" value="UniProtKB-SubCell"/>
</dbReference>
<dbReference type="InterPro" id="IPR001173">
    <property type="entry name" value="Glyco_trans_2-like"/>
</dbReference>
<dbReference type="GO" id="GO:0006487">
    <property type="term" value="P:protein N-linked glycosylation"/>
    <property type="evidence" value="ECO:0007669"/>
    <property type="project" value="TreeGrafter"/>
</dbReference>
<dbReference type="OrthoDB" id="3784at2759"/>
<name>A0A9N9R9N4_9NEOP</name>
<proteinExistence type="inferred from homology"/>
<dbReference type="InterPro" id="IPR035518">
    <property type="entry name" value="DPG_synthase"/>
</dbReference>
<dbReference type="FunFam" id="3.90.550.10:FF:000068">
    <property type="entry name" value="ALG5, dolichyl-phosphate beta-glucosyltransferase"/>
    <property type="match status" value="1"/>
</dbReference>
<dbReference type="Gene3D" id="3.90.550.10">
    <property type="entry name" value="Spore Coat Polysaccharide Biosynthesis Protein SpsA, Chain A"/>
    <property type="match status" value="1"/>
</dbReference>
<evidence type="ECO:0000256" key="9">
    <source>
        <dbReference type="ARBA" id="ARBA00022968"/>
    </source>
</evidence>
<evidence type="ECO:0000256" key="14">
    <source>
        <dbReference type="SAM" id="Phobius"/>
    </source>
</evidence>
<evidence type="ECO:0000256" key="3">
    <source>
        <dbReference type="ARBA" id="ARBA00006739"/>
    </source>
</evidence>
<evidence type="ECO:0000313" key="16">
    <source>
        <dbReference type="EMBL" id="CAG9792194.1"/>
    </source>
</evidence>